<keyword evidence="4" id="KW-0238">DNA-binding</keyword>
<dbReference type="GO" id="GO:0005634">
    <property type="term" value="C:nucleus"/>
    <property type="evidence" value="ECO:0007669"/>
    <property type="project" value="TreeGrafter"/>
</dbReference>
<dbReference type="SMART" id="SM00906">
    <property type="entry name" value="Fungal_trans"/>
    <property type="match status" value="1"/>
</dbReference>
<evidence type="ECO:0000313" key="8">
    <source>
        <dbReference type="EMBL" id="USP78714.1"/>
    </source>
</evidence>
<dbReference type="GO" id="GO:0006351">
    <property type="term" value="P:DNA-templated transcription"/>
    <property type="evidence" value="ECO:0007669"/>
    <property type="project" value="InterPro"/>
</dbReference>
<evidence type="ECO:0000256" key="6">
    <source>
        <dbReference type="ARBA" id="ARBA00023242"/>
    </source>
</evidence>
<proteinExistence type="predicted"/>
<keyword evidence="2" id="KW-0862">Zinc</keyword>
<organism evidence="8 9">
    <name type="scientific">Curvularia clavata</name>
    <dbReference type="NCBI Taxonomy" id="95742"/>
    <lineage>
        <taxon>Eukaryota</taxon>
        <taxon>Fungi</taxon>
        <taxon>Dikarya</taxon>
        <taxon>Ascomycota</taxon>
        <taxon>Pezizomycotina</taxon>
        <taxon>Dothideomycetes</taxon>
        <taxon>Pleosporomycetidae</taxon>
        <taxon>Pleosporales</taxon>
        <taxon>Pleosporineae</taxon>
        <taxon>Pleosporaceae</taxon>
        <taxon>Curvularia</taxon>
    </lineage>
</organism>
<gene>
    <name evidence="8" type="ORF">yc1106_05988</name>
</gene>
<evidence type="ECO:0000259" key="7">
    <source>
        <dbReference type="SMART" id="SM00906"/>
    </source>
</evidence>
<evidence type="ECO:0000256" key="3">
    <source>
        <dbReference type="ARBA" id="ARBA00023015"/>
    </source>
</evidence>
<dbReference type="PANTHER" id="PTHR31944:SF131">
    <property type="entry name" value="HEME-RESPONSIVE ZINC FINGER TRANSCRIPTION FACTOR HAP1"/>
    <property type="match status" value="1"/>
</dbReference>
<feature type="domain" description="Xylanolytic transcriptional activator regulatory" evidence="7">
    <location>
        <begin position="139"/>
        <end position="213"/>
    </location>
</feature>
<keyword evidence="6" id="KW-0539">Nucleus</keyword>
<dbReference type="AlphaFoldDB" id="A0A9Q9DUE0"/>
<sequence>MLARVIKRQRSPAWPVQPNRDLPAKSTCDQLVAAYLRTIETVYRILHVPSFQRTYESIWENDAEPNMAFVVTLKLVLAIGATVYDENMSLRAEAIHWIYEAHVWLSMPTFKSQLGIQYIQNSILLLLARELVNVGADLVWISAGAVYRAAIYIGLHKDPSELPTMPLLEAEMRRRVWNTLLELSMQTSLLSGGPVLFSQEGFNTAPPRNFDDEQLLDAHAVPKDEGVFTQTSIAIALRKTLPIRLAILKFLNEIAPSGTYEETLRIDTELKTAHKAMRRTLHGYTAHANCSPSQFALQVTDFIMQRYLFCLHTPFYAPALKDPMFAYSRKAAVESSLRAWSLAYPKLTDAIYAMGEPDLARMCRCTMGFFRMHAFQASSLLASEWRMRLEDEEDDTDVMSSLLSVVAEDASTWYLGCVQAGETGIKGYLLLRLLEAWNDAIKRRVETSHVPTLLVEALRQATEICIPILERAAGAQEQWSNSSGVDGLRDMGGFDYQPFTETAADWDMIMLETFNLDGLESFDAFAS</sequence>
<dbReference type="GO" id="GO:0000978">
    <property type="term" value="F:RNA polymerase II cis-regulatory region sequence-specific DNA binding"/>
    <property type="evidence" value="ECO:0007669"/>
    <property type="project" value="TreeGrafter"/>
</dbReference>
<dbReference type="Pfam" id="PF04082">
    <property type="entry name" value="Fungal_trans"/>
    <property type="match status" value="1"/>
</dbReference>
<dbReference type="VEuPathDB" id="FungiDB:yc1106_05988"/>
<name>A0A9Q9DUE0_CURCL</name>
<keyword evidence="1" id="KW-0479">Metal-binding</keyword>
<protein>
    <recommendedName>
        <fullName evidence="7">Xylanolytic transcriptional activator regulatory domain-containing protein</fullName>
    </recommendedName>
</protein>
<evidence type="ECO:0000256" key="4">
    <source>
        <dbReference type="ARBA" id="ARBA00023125"/>
    </source>
</evidence>
<evidence type="ECO:0000256" key="1">
    <source>
        <dbReference type="ARBA" id="ARBA00022723"/>
    </source>
</evidence>
<dbReference type="InterPro" id="IPR007219">
    <property type="entry name" value="XnlR_reg_dom"/>
</dbReference>
<dbReference type="GO" id="GO:0001228">
    <property type="term" value="F:DNA-binding transcription activator activity, RNA polymerase II-specific"/>
    <property type="evidence" value="ECO:0007669"/>
    <property type="project" value="TreeGrafter"/>
</dbReference>
<keyword evidence="9" id="KW-1185">Reference proteome</keyword>
<keyword evidence="3" id="KW-0805">Transcription regulation</keyword>
<evidence type="ECO:0000256" key="5">
    <source>
        <dbReference type="ARBA" id="ARBA00023163"/>
    </source>
</evidence>
<accession>A0A9Q9DUE0</accession>
<dbReference type="OrthoDB" id="4337792at2759"/>
<evidence type="ECO:0000256" key="2">
    <source>
        <dbReference type="ARBA" id="ARBA00022833"/>
    </source>
</evidence>
<dbReference type="GO" id="GO:0008270">
    <property type="term" value="F:zinc ion binding"/>
    <property type="evidence" value="ECO:0007669"/>
    <property type="project" value="InterPro"/>
</dbReference>
<keyword evidence="5" id="KW-0804">Transcription</keyword>
<dbReference type="Proteomes" id="UP001056012">
    <property type="component" value="Chromosome 4"/>
</dbReference>
<dbReference type="InterPro" id="IPR051430">
    <property type="entry name" value="Fungal_TF_Env_Response"/>
</dbReference>
<dbReference type="CDD" id="cd12148">
    <property type="entry name" value="fungal_TF_MHR"/>
    <property type="match status" value="1"/>
</dbReference>
<evidence type="ECO:0000313" key="9">
    <source>
        <dbReference type="Proteomes" id="UP001056012"/>
    </source>
</evidence>
<dbReference type="PANTHER" id="PTHR31944">
    <property type="entry name" value="HEME-RESPONSIVE ZINC FINGER TRANSCRIPTION FACTOR HAP1"/>
    <property type="match status" value="1"/>
</dbReference>
<reference evidence="8" key="1">
    <citation type="submission" date="2021-12" db="EMBL/GenBank/DDBJ databases">
        <title>Curvularia clavata genome.</title>
        <authorList>
            <person name="Cao Y."/>
        </authorList>
    </citation>
    <scope>NUCLEOTIDE SEQUENCE</scope>
    <source>
        <strain evidence="8">Yc1106</strain>
    </source>
</reference>
<dbReference type="EMBL" id="CP089277">
    <property type="protein sequence ID" value="USP78714.1"/>
    <property type="molecule type" value="Genomic_DNA"/>
</dbReference>